<dbReference type="Pfam" id="PF21982">
    <property type="entry name" value="RecX_HTH1"/>
    <property type="match status" value="1"/>
</dbReference>
<keyword evidence="4 5" id="KW-0963">Cytoplasm</keyword>
<dbReference type="InterPro" id="IPR053925">
    <property type="entry name" value="RecX_HTH_3rd"/>
</dbReference>
<evidence type="ECO:0000256" key="2">
    <source>
        <dbReference type="ARBA" id="ARBA00009695"/>
    </source>
</evidence>
<feature type="domain" description="RecX third three-helical" evidence="8">
    <location>
        <begin position="215"/>
        <end position="263"/>
    </location>
</feature>
<gene>
    <name evidence="5 10" type="primary">recX</name>
    <name evidence="10" type="ORF">E3U55_15085</name>
</gene>
<dbReference type="GO" id="GO:0006282">
    <property type="term" value="P:regulation of DNA repair"/>
    <property type="evidence" value="ECO:0007669"/>
    <property type="project" value="UniProtKB-UniRule"/>
</dbReference>
<comment type="caution">
    <text evidence="10">The sequence shown here is derived from an EMBL/GenBank/DDBJ whole genome shotgun (WGS) entry which is preliminary data.</text>
</comment>
<dbReference type="EMBL" id="SOPW01000021">
    <property type="protein sequence ID" value="TFB13887.1"/>
    <property type="molecule type" value="Genomic_DNA"/>
</dbReference>
<dbReference type="PANTHER" id="PTHR33602:SF1">
    <property type="entry name" value="REGULATORY PROTEIN RECX FAMILY PROTEIN"/>
    <property type="match status" value="1"/>
</dbReference>
<keyword evidence="11" id="KW-1185">Reference proteome</keyword>
<sequence length="270" mass="31814">MIISKITTQKKNKHRFNIFQKTNGADEYAFSLHEDLFIRHYIRKGMELSEAEVKNLIEQDAIYQYYTLSINYLSYRMRAKSEITDYLKEKEASEEAIQVVLKKLEDERLVDDLAFSKAYVRTKMNTSSKGPNKIKQELMQKKIPLNYIDEAMAEYGTEQEVEKVVKMMEKKLSGTRKKSFKQQLMQLKQSLMQKGFTAEALEIASQEVDLSVDDDEEMEALRYQGEKIWAKQARKHEGFQLKQKVLGSLYQKGFDMDMINRFLDEKEEEM</sequence>
<dbReference type="InterPro" id="IPR053926">
    <property type="entry name" value="RecX_HTH_1st"/>
</dbReference>
<evidence type="ECO:0000256" key="1">
    <source>
        <dbReference type="ARBA" id="ARBA00004496"/>
    </source>
</evidence>
<dbReference type="Gene3D" id="1.10.10.10">
    <property type="entry name" value="Winged helix-like DNA-binding domain superfamily/Winged helix DNA-binding domain"/>
    <property type="match status" value="4"/>
</dbReference>
<dbReference type="Pfam" id="PF21981">
    <property type="entry name" value="RecX_HTH3"/>
    <property type="match status" value="2"/>
</dbReference>
<dbReference type="HAMAP" id="MF_01114">
    <property type="entry name" value="RecX"/>
    <property type="match status" value="1"/>
</dbReference>
<evidence type="ECO:0000313" key="11">
    <source>
        <dbReference type="Proteomes" id="UP000297975"/>
    </source>
</evidence>
<evidence type="ECO:0000259" key="9">
    <source>
        <dbReference type="Pfam" id="PF21982"/>
    </source>
</evidence>
<name>A0A4Y8IFI3_9BACI</name>
<feature type="domain" description="RecX third three-helical" evidence="8">
    <location>
        <begin position="158"/>
        <end position="199"/>
    </location>
</feature>
<proteinExistence type="inferred from homology"/>
<reference evidence="10 11" key="1">
    <citation type="submission" date="2019-03" db="EMBL/GenBank/DDBJ databases">
        <authorList>
            <person name="He R.-H."/>
        </authorList>
    </citation>
    <scope>NUCLEOTIDE SEQUENCE [LARGE SCALE GENOMIC DNA]</scope>
    <source>
        <strain evidence="11">SH 714</strain>
    </source>
</reference>
<evidence type="ECO:0000256" key="3">
    <source>
        <dbReference type="ARBA" id="ARBA00018111"/>
    </source>
</evidence>
<keyword evidence="6" id="KW-0175">Coiled coil</keyword>
<dbReference type="PANTHER" id="PTHR33602">
    <property type="entry name" value="REGULATORY PROTEIN RECX FAMILY PROTEIN"/>
    <property type="match status" value="1"/>
</dbReference>
<dbReference type="Pfam" id="PF02631">
    <property type="entry name" value="RecX_HTH2"/>
    <property type="match status" value="1"/>
</dbReference>
<dbReference type="AlphaFoldDB" id="A0A4Y8IFI3"/>
<dbReference type="GO" id="GO:0005737">
    <property type="term" value="C:cytoplasm"/>
    <property type="evidence" value="ECO:0007669"/>
    <property type="project" value="UniProtKB-SubCell"/>
</dbReference>
<dbReference type="NCBIfam" id="NF010733">
    <property type="entry name" value="PRK14135.1"/>
    <property type="match status" value="1"/>
</dbReference>
<feature type="coiled-coil region" evidence="6">
    <location>
        <begin position="76"/>
        <end position="107"/>
    </location>
</feature>
<accession>A0A4Y8IFI3</accession>
<comment type="similarity">
    <text evidence="2 5">Belongs to the RecX family.</text>
</comment>
<protein>
    <recommendedName>
        <fullName evidence="3 5">Regulatory protein RecX</fullName>
    </recommendedName>
</protein>
<evidence type="ECO:0000256" key="5">
    <source>
        <dbReference type="HAMAP-Rule" id="MF_01114"/>
    </source>
</evidence>
<dbReference type="InterPro" id="IPR053924">
    <property type="entry name" value="RecX_HTH_2nd"/>
</dbReference>
<evidence type="ECO:0000259" key="8">
    <source>
        <dbReference type="Pfam" id="PF21981"/>
    </source>
</evidence>
<evidence type="ECO:0000256" key="6">
    <source>
        <dbReference type="SAM" id="Coils"/>
    </source>
</evidence>
<evidence type="ECO:0000256" key="4">
    <source>
        <dbReference type="ARBA" id="ARBA00022490"/>
    </source>
</evidence>
<dbReference type="InterPro" id="IPR036388">
    <property type="entry name" value="WH-like_DNA-bd_sf"/>
</dbReference>
<dbReference type="RefSeq" id="WP_134341314.1">
    <property type="nucleotide sequence ID" value="NZ_SOPW01000021.1"/>
</dbReference>
<dbReference type="OrthoDB" id="5421057at2"/>
<comment type="subcellular location">
    <subcellularLocation>
        <location evidence="1 5">Cytoplasm</location>
    </subcellularLocation>
</comment>
<feature type="domain" description="RecX first three-helical" evidence="9">
    <location>
        <begin position="66"/>
        <end position="104"/>
    </location>
</feature>
<evidence type="ECO:0000259" key="7">
    <source>
        <dbReference type="Pfam" id="PF02631"/>
    </source>
</evidence>
<organism evidence="10 11">
    <name type="scientific">Filobacillus milosensis</name>
    <dbReference type="NCBI Taxonomy" id="94137"/>
    <lineage>
        <taxon>Bacteria</taxon>
        <taxon>Bacillati</taxon>
        <taxon>Bacillota</taxon>
        <taxon>Bacilli</taxon>
        <taxon>Bacillales</taxon>
        <taxon>Bacillaceae</taxon>
        <taxon>Filobacillus</taxon>
    </lineage>
</organism>
<dbReference type="Proteomes" id="UP000297975">
    <property type="component" value="Unassembled WGS sequence"/>
</dbReference>
<dbReference type="InterPro" id="IPR003783">
    <property type="entry name" value="Regulatory_RecX"/>
</dbReference>
<feature type="domain" description="RecX second three-helical" evidence="7">
    <location>
        <begin position="111"/>
        <end position="152"/>
    </location>
</feature>
<evidence type="ECO:0000313" key="10">
    <source>
        <dbReference type="EMBL" id="TFB13887.1"/>
    </source>
</evidence>
<comment type="function">
    <text evidence="5">Modulates RecA activity.</text>
</comment>